<evidence type="ECO:0000313" key="3">
    <source>
        <dbReference type="Proteomes" id="UP000283210"/>
    </source>
</evidence>
<dbReference type="Proteomes" id="UP000283210">
    <property type="component" value="Chromosome 11"/>
</dbReference>
<feature type="region of interest" description="Disordered" evidence="1">
    <location>
        <begin position="62"/>
        <end position="93"/>
    </location>
</feature>
<dbReference type="EMBL" id="CM012447">
    <property type="protein sequence ID" value="RVE67184.1"/>
    <property type="molecule type" value="Genomic_DNA"/>
</dbReference>
<proteinExistence type="predicted"/>
<dbReference type="AlphaFoldDB" id="A0A3S2M3J3"/>
<organism evidence="2 3">
    <name type="scientific">Oryzias javanicus</name>
    <name type="common">Javanese ricefish</name>
    <name type="synonym">Aplocheilus javanicus</name>
    <dbReference type="NCBI Taxonomy" id="123683"/>
    <lineage>
        <taxon>Eukaryota</taxon>
        <taxon>Metazoa</taxon>
        <taxon>Chordata</taxon>
        <taxon>Craniata</taxon>
        <taxon>Vertebrata</taxon>
        <taxon>Euteleostomi</taxon>
        <taxon>Actinopterygii</taxon>
        <taxon>Neopterygii</taxon>
        <taxon>Teleostei</taxon>
        <taxon>Neoteleostei</taxon>
        <taxon>Acanthomorphata</taxon>
        <taxon>Ovalentaria</taxon>
        <taxon>Atherinomorphae</taxon>
        <taxon>Beloniformes</taxon>
        <taxon>Adrianichthyidae</taxon>
        <taxon>Oryziinae</taxon>
        <taxon>Oryzias</taxon>
    </lineage>
</organism>
<name>A0A3S2M3J3_ORYJA</name>
<keyword evidence="3" id="KW-1185">Reference proteome</keyword>
<evidence type="ECO:0000256" key="1">
    <source>
        <dbReference type="SAM" id="MobiDB-lite"/>
    </source>
</evidence>
<sequence length="93" mass="10320">MNEDEESQRFIKIRETGIDLLFHSGLLDSGLELLLGFGFSSFTSWLRLCALELLDRPQLSLVPKPGRQQPIEEDRGGKGPKACRAGPLRGPVN</sequence>
<protein>
    <submittedName>
        <fullName evidence="2">Uncharacterized protein</fullName>
    </submittedName>
</protein>
<reference evidence="2 3" key="2">
    <citation type="submission" date="2019-01" db="EMBL/GenBank/DDBJ databases">
        <title>A chromosome length genome reference of the Java medaka (oryzias javanicus).</title>
        <authorList>
            <person name="Herpin A."/>
            <person name="Takehana Y."/>
            <person name="Naruse K."/>
            <person name="Ansai S."/>
            <person name="Kawaguchi M."/>
        </authorList>
    </citation>
    <scope>NUCLEOTIDE SEQUENCE [LARGE SCALE GENOMIC DNA]</scope>
    <source>
        <strain evidence="2">RS831</strain>
        <tissue evidence="2">Whole body</tissue>
    </source>
</reference>
<gene>
    <name evidence="2" type="ORF">OJAV_G00114370</name>
</gene>
<reference evidence="2 3" key="1">
    <citation type="submission" date="2018-11" db="EMBL/GenBank/DDBJ databases">
        <authorList>
            <person name="Lopez-Roques C."/>
            <person name="Donnadieu C."/>
            <person name="Bouchez O."/>
            <person name="Klopp C."/>
            <person name="Cabau C."/>
            <person name="Zahm M."/>
        </authorList>
    </citation>
    <scope>NUCLEOTIDE SEQUENCE [LARGE SCALE GENOMIC DNA]</scope>
    <source>
        <strain evidence="2">RS831</strain>
        <tissue evidence="2">Whole body</tissue>
    </source>
</reference>
<evidence type="ECO:0000313" key="2">
    <source>
        <dbReference type="EMBL" id="RVE67184.1"/>
    </source>
</evidence>
<accession>A0A3S2M3J3</accession>